<sequence>MVSVSYYTEADENVIDAVLLNTRRIGHGYALFKHPILWHAVRRKQIVVEVCPISNQVLGLVRDLRNHPASFYAAQNIPITIASDDPGFWDAVGVSYDYYYAFMAIAPNAGLGFLKQLVWDSLKFSTISAEERLNITTTMEKQWAMFIAELSRGNFTEA</sequence>
<dbReference type="SUPFAM" id="SSF51556">
    <property type="entry name" value="Metallo-dependent hydrolases"/>
    <property type="match status" value="1"/>
</dbReference>
<keyword evidence="2" id="KW-0479">Metal-binding</keyword>
<evidence type="ECO:0000259" key="4">
    <source>
        <dbReference type="Pfam" id="PF00962"/>
    </source>
</evidence>
<evidence type="ECO:0000313" key="5">
    <source>
        <dbReference type="EnsemblMetazoa" id="ENSAATROPP004630"/>
    </source>
</evidence>
<dbReference type="PANTHER" id="PTHR11409:SF39">
    <property type="entry name" value="ADENOSINE DEAMINASE 2"/>
    <property type="match status" value="1"/>
</dbReference>
<organism evidence="5 6">
    <name type="scientific">Anopheles atroparvus</name>
    <name type="common">European mosquito</name>
    <dbReference type="NCBI Taxonomy" id="41427"/>
    <lineage>
        <taxon>Eukaryota</taxon>
        <taxon>Metazoa</taxon>
        <taxon>Ecdysozoa</taxon>
        <taxon>Arthropoda</taxon>
        <taxon>Hexapoda</taxon>
        <taxon>Insecta</taxon>
        <taxon>Pterygota</taxon>
        <taxon>Neoptera</taxon>
        <taxon>Endopterygota</taxon>
        <taxon>Diptera</taxon>
        <taxon>Nematocera</taxon>
        <taxon>Culicoidea</taxon>
        <taxon>Culicidae</taxon>
        <taxon>Anophelinae</taxon>
        <taxon>Anopheles</taxon>
    </lineage>
</organism>
<protein>
    <recommendedName>
        <fullName evidence="4">Adenosine deaminase domain-containing protein</fullName>
    </recommendedName>
</protein>
<keyword evidence="3" id="KW-0378">Hydrolase</keyword>
<dbReference type="InterPro" id="IPR032466">
    <property type="entry name" value="Metal_Hydrolase"/>
</dbReference>
<name>A0AAG5D119_ANOAO</name>
<dbReference type="GO" id="GO:0046872">
    <property type="term" value="F:metal ion binding"/>
    <property type="evidence" value="ECO:0007669"/>
    <property type="project" value="UniProtKB-KW"/>
</dbReference>
<evidence type="ECO:0000313" key="6">
    <source>
        <dbReference type="Proteomes" id="UP000075880"/>
    </source>
</evidence>
<feature type="domain" description="Adenosine deaminase" evidence="4">
    <location>
        <begin position="13"/>
        <end position="139"/>
    </location>
</feature>
<dbReference type="AlphaFoldDB" id="A0AAG5D119"/>
<dbReference type="InterPro" id="IPR001365">
    <property type="entry name" value="A_deaminase_dom"/>
</dbReference>
<evidence type="ECO:0000256" key="1">
    <source>
        <dbReference type="ARBA" id="ARBA00001947"/>
    </source>
</evidence>
<dbReference type="Gene3D" id="3.20.20.140">
    <property type="entry name" value="Metal-dependent hydrolases"/>
    <property type="match status" value="1"/>
</dbReference>
<reference evidence="5" key="1">
    <citation type="submission" date="2024-04" db="UniProtKB">
        <authorList>
            <consortium name="EnsemblMetazoa"/>
        </authorList>
    </citation>
    <scope>IDENTIFICATION</scope>
    <source>
        <strain evidence="5">EBRO</strain>
    </source>
</reference>
<dbReference type="Pfam" id="PF00962">
    <property type="entry name" value="A_deaminase"/>
    <property type="match status" value="1"/>
</dbReference>
<dbReference type="PANTHER" id="PTHR11409">
    <property type="entry name" value="ADENOSINE DEAMINASE"/>
    <property type="match status" value="1"/>
</dbReference>
<dbReference type="GO" id="GO:0005615">
    <property type="term" value="C:extracellular space"/>
    <property type="evidence" value="ECO:0007669"/>
    <property type="project" value="TreeGrafter"/>
</dbReference>
<evidence type="ECO:0000256" key="3">
    <source>
        <dbReference type="ARBA" id="ARBA00022801"/>
    </source>
</evidence>
<dbReference type="GO" id="GO:0004000">
    <property type="term" value="F:adenosine deaminase activity"/>
    <property type="evidence" value="ECO:0007669"/>
    <property type="project" value="TreeGrafter"/>
</dbReference>
<dbReference type="Proteomes" id="UP000075880">
    <property type="component" value="Unassembled WGS sequence"/>
</dbReference>
<dbReference type="EnsemblMetazoa" id="ENSAATROPT004894">
    <property type="protein sequence ID" value="ENSAATROPP004630"/>
    <property type="gene ID" value="ENSAATROPG003898"/>
</dbReference>
<dbReference type="GO" id="GO:0046103">
    <property type="term" value="P:inosine biosynthetic process"/>
    <property type="evidence" value="ECO:0007669"/>
    <property type="project" value="TreeGrafter"/>
</dbReference>
<evidence type="ECO:0000256" key="2">
    <source>
        <dbReference type="ARBA" id="ARBA00022723"/>
    </source>
</evidence>
<dbReference type="InterPro" id="IPR006330">
    <property type="entry name" value="Ado/ade_deaminase"/>
</dbReference>
<proteinExistence type="predicted"/>
<accession>A0AAG5D119</accession>
<dbReference type="GO" id="GO:0006154">
    <property type="term" value="P:adenosine catabolic process"/>
    <property type="evidence" value="ECO:0007669"/>
    <property type="project" value="TreeGrafter"/>
</dbReference>
<keyword evidence="6" id="KW-1185">Reference proteome</keyword>
<comment type="cofactor">
    <cofactor evidence="1">
        <name>Zn(2+)</name>
        <dbReference type="ChEBI" id="CHEBI:29105"/>
    </cofactor>
</comment>